<evidence type="ECO:0000313" key="4">
    <source>
        <dbReference type="Proteomes" id="UP000031532"/>
    </source>
</evidence>
<feature type="transmembrane region" description="Helical" evidence="1">
    <location>
        <begin position="93"/>
        <end position="116"/>
    </location>
</feature>
<reference evidence="3 4" key="1">
    <citation type="journal article" date="2015" name="Genome Announc.">
        <title>Draft Genome Sequence of the Terrestrial Cyanobacterium Scytonema millei VB511283, Isolated from Eastern India.</title>
        <authorList>
            <person name="Sen D."/>
            <person name="Chandrababunaidu M.M."/>
            <person name="Singh D."/>
            <person name="Sanghi N."/>
            <person name="Ghorai A."/>
            <person name="Mishra G.P."/>
            <person name="Madduluri M."/>
            <person name="Adhikary S.P."/>
            <person name="Tripathy S."/>
        </authorList>
    </citation>
    <scope>NUCLEOTIDE SEQUENCE [LARGE SCALE GENOMIC DNA]</scope>
    <source>
        <strain evidence="3 4">VB511283</strain>
    </source>
</reference>
<dbReference type="AlphaFoldDB" id="A0A9X5E7J7"/>
<dbReference type="InterPro" id="IPR006976">
    <property type="entry name" value="VanZ-like"/>
</dbReference>
<sequence>MHVHPSASNSTIRSLRQFLVKSAPYIVIASILLVVVATLFPFNFSRDEGGSLRYFLSNFKHSSHLGDKIKNIFLFIPFGFGITCFLQAKKLNLLFKLILVVVLSFSLSFAVETLQIFLPSRETSPADLLTNSLGGFIGFLCFYIWKFKIVNYILNLVENNKNQFSLPIVVVAFLGYLATSILFTVPLQSANNLSTWDLNYPLILGNERTGERPWEGFISEVAFADKAFSSAEIERVFASQNWWNNVDTPLLGHYQLDRQNYSDRTGTLPDLSWRGQLPEITDDRGVFLSDRHWLQSNSPVNLLNQRLQASSKFTIITTIATNNFQQKGPARIVSISESHGRRNFTLGQQGNHLNLRLRTPINGVNAQYLDTNVYNVFTDNRLHKLVITYANSGLHVYVDKLQNRHDINLLEILPKEDRILYYGLTFIPLGALLAVVITLAKKQFIRYILFYAGVLLPTLIVEIILATSSGRSFEIANILLGLLMTASTTLILKLQIPFWLRNKVLNYANHKNF</sequence>
<proteinExistence type="predicted"/>
<feature type="transmembrane region" description="Helical" evidence="1">
    <location>
        <begin position="69"/>
        <end position="86"/>
    </location>
</feature>
<feature type="transmembrane region" description="Helical" evidence="1">
    <location>
        <begin position="419"/>
        <end position="440"/>
    </location>
</feature>
<keyword evidence="1" id="KW-0472">Membrane</keyword>
<dbReference type="EMBL" id="JTJC03000004">
    <property type="protein sequence ID" value="NHC36228.1"/>
    <property type="molecule type" value="Genomic_DNA"/>
</dbReference>
<evidence type="ECO:0000313" key="3">
    <source>
        <dbReference type="EMBL" id="NHC36228.1"/>
    </source>
</evidence>
<dbReference type="RefSeq" id="WP_132867169.1">
    <property type="nucleotide sequence ID" value="NZ_JTJC03000004.1"/>
</dbReference>
<feature type="transmembrane region" description="Helical" evidence="1">
    <location>
        <begin position="475"/>
        <end position="494"/>
    </location>
</feature>
<feature type="transmembrane region" description="Helical" evidence="1">
    <location>
        <begin position="166"/>
        <end position="185"/>
    </location>
</feature>
<dbReference type="PANTHER" id="PTHR28008:SF1">
    <property type="entry name" value="DOMAIN PROTEIN, PUTATIVE (AFU_ORTHOLOGUE AFUA_3G10980)-RELATED"/>
    <property type="match status" value="1"/>
</dbReference>
<evidence type="ECO:0000259" key="2">
    <source>
        <dbReference type="Pfam" id="PF04892"/>
    </source>
</evidence>
<dbReference type="Gene3D" id="2.60.120.200">
    <property type="match status" value="2"/>
</dbReference>
<organism evidence="3 4">
    <name type="scientific">Scytonema millei VB511283</name>
    <dbReference type="NCBI Taxonomy" id="1245923"/>
    <lineage>
        <taxon>Bacteria</taxon>
        <taxon>Bacillati</taxon>
        <taxon>Cyanobacteriota</taxon>
        <taxon>Cyanophyceae</taxon>
        <taxon>Nostocales</taxon>
        <taxon>Scytonemataceae</taxon>
        <taxon>Scytonema</taxon>
    </lineage>
</organism>
<comment type="caution">
    <text evidence="3">The sequence shown here is derived from an EMBL/GenBank/DDBJ whole genome shotgun (WGS) entry which is preliminary data.</text>
</comment>
<name>A0A9X5E7J7_9CYAN</name>
<gene>
    <name evidence="3" type="ORF">QH73_0016505</name>
</gene>
<keyword evidence="4" id="KW-1185">Reference proteome</keyword>
<protein>
    <submittedName>
        <fullName evidence="3">VanZ family protein</fullName>
    </submittedName>
</protein>
<dbReference type="Pfam" id="PF04892">
    <property type="entry name" value="VanZ"/>
    <property type="match status" value="1"/>
</dbReference>
<dbReference type="InterPro" id="IPR013320">
    <property type="entry name" value="ConA-like_dom_sf"/>
</dbReference>
<feature type="transmembrane region" description="Helical" evidence="1">
    <location>
        <begin position="447"/>
        <end position="469"/>
    </location>
</feature>
<accession>A0A9X5E7J7</accession>
<evidence type="ECO:0000256" key="1">
    <source>
        <dbReference type="SAM" id="Phobius"/>
    </source>
</evidence>
<dbReference type="SUPFAM" id="SSF49899">
    <property type="entry name" value="Concanavalin A-like lectins/glucanases"/>
    <property type="match status" value="2"/>
</dbReference>
<feature type="transmembrane region" description="Helical" evidence="1">
    <location>
        <begin position="23"/>
        <end position="44"/>
    </location>
</feature>
<keyword evidence="1" id="KW-0812">Transmembrane</keyword>
<keyword evidence="1" id="KW-1133">Transmembrane helix</keyword>
<feature type="domain" description="VanZ-like" evidence="2">
    <location>
        <begin position="31"/>
        <end position="145"/>
    </location>
</feature>
<dbReference type="Proteomes" id="UP000031532">
    <property type="component" value="Unassembled WGS sequence"/>
</dbReference>
<dbReference type="PANTHER" id="PTHR28008">
    <property type="entry name" value="DOMAIN PROTEIN, PUTATIVE (AFU_ORTHOLOGUE AFUA_3G10980)-RELATED"/>
    <property type="match status" value="1"/>
</dbReference>
<dbReference type="OrthoDB" id="580754at2"/>